<feature type="signal peptide" evidence="2">
    <location>
        <begin position="1"/>
        <end position="35"/>
    </location>
</feature>
<dbReference type="InterPro" id="IPR014177">
    <property type="entry name" value="Formate_DH_TAT-contain"/>
</dbReference>
<organism evidence="3 4">
    <name type="scientific">Paraferrimonas sedimenticola</name>
    <dbReference type="NCBI Taxonomy" id="375674"/>
    <lineage>
        <taxon>Bacteria</taxon>
        <taxon>Pseudomonadati</taxon>
        <taxon>Pseudomonadota</taxon>
        <taxon>Gammaproteobacteria</taxon>
        <taxon>Alteromonadales</taxon>
        <taxon>Ferrimonadaceae</taxon>
        <taxon>Paraferrimonas</taxon>
    </lineage>
</organism>
<dbReference type="RefSeq" id="WP_095504608.1">
    <property type="nucleotide sequence ID" value="NZ_BSNC01000006.1"/>
</dbReference>
<evidence type="ECO:0000313" key="4">
    <source>
        <dbReference type="Proteomes" id="UP001161422"/>
    </source>
</evidence>
<dbReference type="PROSITE" id="PS51318">
    <property type="entry name" value="TAT"/>
    <property type="match status" value="1"/>
</dbReference>
<reference evidence="3" key="1">
    <citation type="journal article" date="2014" name="Int. J. Syst. Evol. Microbiol.">
        <title>Complete genome sequence of Corynebacterium casei LMG S-19264T (=DSM 44701T), isolated from a smear-ripened cheese.</title>
        <authorList>
            <consortium name="US DOE Joint Genome Institute (JGI-PGF)"/>
            <person name="Walter F."/>
            <person name="Albersmeier A."/>
            <person name="Kalinowski J."/>
            <person name="Ruckert C."/>
        </authorList>
    </citation>
    <scope>NUCLEOTIDE SEQUENCE</scope>
    <source>
        <strain evidence="3">NBRC 101628</strain>
    </source>
</reference>
<accession>A0AA37VZA6</accession>
<evidence type="ECO:0000256" key="2">
    <source>
        <dbReference type="SAM" id="SignalP"/>
    </source>
</evidence>
<sequence length="64" mass="6636">MKNQQPDASRRSLLKAVTLGSAAGAAIVASGTASAAAPAQTKKAKAEGYRETDHVKSYYQSLRG</sequence>
<dbReference type="NCBIfam" id="TIGR02811">
    <property type="entry name" value="formate_TAT"/>
    <property type="match status" value="1"/>
</dbReference>
<gene>
    <name evidence="3" type="ORF">GCM10007895_28630</name>
</gene>
<feature type="region of interest" description="Disordered" evidence="1">
    <location>
        <begin position="31"/>
        <end position="50"/>
    </location>
</feature>
<feature type="chain" id="PRO_5041402355" description="Formate dehydrogenase region TAT target" evidence="2">
    <location>
        <begin position="36"/>
        <end position="64"/>
    </location>
</feature>
<evidence type="ECO:0000256" key="1">
    <source>
        <dbReference type="SAM" id="MobiDB-lite"/>
    </source>
</evidence>
<dbReference type="EMBL" id="BSNC01000006">
    <property type="protein sequence ID" value="GLP97556.1"/>
    <property type="molecule type" value="Genomic_DNA"/>
</dbReference>
<name>A0AA37VZA6_9GAMM</name>
<feature type="compositionally biased region" description="Low complexity" evidence="1">
    <location>
        <begin position="31"/>
        <end position="41"/>
    </location>
</feature>
<proteinExistence type="predicted"/>
<comment type="caution">
    <text evidence="3">The sequence shown here is derived from an EMBL/GenBank/DDBJ whole genome shotgun (WGS) entry which is preliminary data.</text>
</comment>
<dbReference type="Proteomes" id="UP001161422">
    <property type="component" value="Unassembled WGS sequence"/>
</dbReference>
<evidence type="ECO:0000313" key="3">
    <source>
        <dbReference type="EMBL" id="GLP97556.1"/>
    </source>
</evidence>
<evidence type="ECO:0008006" key="5">
    <source>
        <dbReference type="Google" id="ProtNLM"/>
    </source>
</evidence>
<dbReference type="PIRSF" id="PIRSF036704">
    <property type="entry name" value="UCP036704"/>
    <property type="match status" value="1"/>
</dbReference>
<protein>
    <recommendedName>
        <fullName evidence="5">Formate dehydrogenase region TAT target</fullName>
    </recommendedName>
</protein>
<keyword evidence="4" id="KW-1185">Reference proteome</keyword>
<dbReference type="InterPro" id="IPR006311">
    <property type="entry name" value="TAT_signal"/>
</dbReference>
<keyword evidence="2" id="KW-0732">Signal</keyword>
<dbReference type="AlphaFoldDB" id="A0AA37VZA6"/>
<reference evidence="3" key="2">
    <citation type="submission" date="2023-01" db="EMBL/GenBank/DDBJ databases">
        <title>Draft genome sequence of Paraferrimonas sedimenticola strain NBRC 101628.</title>
        <authorList>
            <person name="Sun Q."/>
            <person name="Mori K."/>
        </authorList>
    </citation>
    <scope>NUCLEOTIDE SEQUENCE</scope>
    <source>
        <strain evidence="3">NBRC 101628</strain>
    </source>
</reference>